<organism evidence="1 2">
    <name type="scientific">Jeotgalibacillus soli</name>
    <dbReference type="NCBI Taxonomy" id="889306"/>
    <lineage>
        <taxon>Bacteria</taxon>
        <taxon>Bacillati</taxon>
        <taxon>Bacillota</taxon>
        <taxon>Bacilli</taxon>
        <taxon>Bacillales</taxon>
        <taxon>Caryophanaceae</taxon>
        <taxon>Jeotgalibacillus</taxon>
    </lineage>
</organism>
<dbReference type="OrthoDB" id="2835068at2"/>
<dbReference type="RefSeq" id="WP_041087687.1">
    <property type="nucleotide sequence ID" value="NZ_JXRP01000012.1"/>
</dbReference>
<dbReference type="InterPro" id="IPR036513">
    <property type="entry name" value="STAS_dom_sf"/>
</dbReference>
<reference evidence="1 2" key="1">
    <citation type="submission" date="2015-01" db="EMBL/GenBank/DDBJ databases">
        <title>Genome sequencing of Jeotgalibacillus soli.</title>
        <authorList>
            <person name="Goh K.M."/>
            <person name="Chan K.-G."/>
            <person name="Yaakop A.S."/>
            <person name="Ee R."/>
            <person name="Gan H.M."/>
            <person name="Chan C.S."/>
        </authorList>
    </citation>
    <scope>NUCLEOTIDE SEQUENCE [LARGE SCALE GENOMIC DNA]</scope>
    <source>
        <strain evidence="1 2">P9</strain>
    </source>
</reference>
<evidence type="ECO:0000313" key="2">
    <source>
        <dbReference type="Proteomes" id="UP000031938"/>
    </source>
</evidence>
<dbReference type="EMBL" id="JXRP01000012">
    <property type="protein sequence ID" value="KIL48466.1"/>
    <property type="molecule type" value="Genomic_DNA"/>
</dbReference>
<gene>
    <name evidence="1" type="ORF">KP78_15490</name>
</gene>
<dbReference type="Proteomes" id="UP000031938">
    <property type="component" value="Unassembled WGS sequence"/>
</dbReference>
<dbReference type="AlphaFoldDB" id="A0A0C2VVL9"/>
<name>A0A0C2VVL9_9BACL</name>
<comment type="caution">
    <text evidence="1">The sequence shown here is derived from an EMBL/GenBank/DDBJ whole genome shotgun (WGS) entry which is preliminary data.</text>
</comment>
<proteinExistence type="predicted"/>
<dbReference type="PATRIC" id="fig|889306.3.peg.1558"/>
<dbReference type="PANTHER" id="PTHR33745">
    <property type="entry name" value="RSBT ANTAGONIST PROTEIN RSBS-RELATED"/>
    <property type="match status" value="1"/>
</dbReference>
<accession>A0A0C2VVL9</accession>
<keyword evidence="2" id="KW-1185">Reference proteome</keyword>
<evidence type="ECO:0000313" key="1">
    <source>
        <dbReference type="EMBL" id="KIL48466.1"/>
    </source>
</evidence>
<dbReference type="PANTHER" id="PTHR33745:SF8">
    <property type="entry name" value="BLUE-LIGHT PHOTORECEPTOR"/>
    <property type="match status" value="1"/>
</dbReference>
<sequence>MLDILDNVNIYQLINKIDENIFIANADQKIVWVNASAKKLLLKVGPHVSITNPDDFIGMNISRFHGERQTKILKEGPFPHAAHITLFEKFSANILVDEIKDIKGKPCGFILTWKDVTEYDETIKEGQDLLQEVDTPIIESIIDSVILVPVMGRMKKDRLESMQKKISTYCSEHQITNLIIDFTSFKYSLAPYEVEGLSNLINILELMGVEVFFVGIGPNMAQSIILKQINFNVVTFNSFKQALKHIMKQNGYKFVKEPAK</sequence>
<dbReference type="Gene3D" id="3.30.450.20">
    <property type="entry name" value="PAS domain"/>
    <property type="match status" value="1"/>
</dbReference>
<dbReference type="CDD" id="cd07041">
    <property type="entry name" value="STAS_RsbR_RsbS_like"/>
    <property type="match status" value="1"/>
</dbReference>
<dbReference type="Gene3D" id="3.30.750.24">
    <property type="entry name" value="STAS domain"/>
    <property type="match status" value="1"/>
</dbReference>
<dbReference type="STRING" id="889306.KP78_15490"/>
<dbReference type="InterPro" id="IPR051932">
    <property type="entry name" value="Bact_StressResp_Reg"/>
</dbReference>
<protein>
    <recommendedName>
        <fullName evidence="3">STAS domain-containing protein</fullName>
    </recommendedName>
</protein>
<evidence type="ECO:0008006" key="3">
    <source>
        <dbReference type="Google" id="ProtNLM"/>
    </source>
</evidence>
<dbReference type="SUPFAM" id="SSF52091">
    <property type="entry name" value="SpoIIaa-like"/>
    <property type="match status" value="1"/>
</dbReference>